<proteinExistence type="predicted"/>
<feature type="compositionally biased region" description="Basic residues" evidence="1">
    <location>
        <begin position="91"/>
        <end position="101"/>
    </location>
</feature>
<dbReference type="AlphaFoldDB" id="A0A6J4MZA8"/>
<feature type="compositionally biased region" description="Basic residues" evidence="1">
    <location>
        <begin position="31"/>
        <end position="48"/>
    </location>
</feature>
<gene>
    <name evidence="2" type="ORF">AVDCRST_MAG32-687</name>
</gene>
<feature type="compositionally biased region" description="Basic and acidic residues" evidence="1">
    <location>
        <begin position="136"/>
        <end position="160"/>
    </location>
</feature>
<dbReference type="EMBL" id="CADCUM010000027">
    <property type="protein sequence ID" value="CAA9370357.1"/>
    <property type="molecule type" value="Genomic_DNA"/>
</dbReference>
<feature type="region of interest" description="Disordered" evidence="1">
    <location>
        <begin position="1"/>
        <end position="167"/>
    </location>
</feature>
<sequence length="228" mass="25563">ARAARAVRPDAPRPRGGRRRPLGGGVAGRREVRRRAAPRRRPPQRRRPLSLLVARGDRGRPRHPSPRLPRGHRELAARLQHRHDRADRQRVPRRGGPHRRQPALEPPWRDGHRPLPARAAPRGRARAGVVPPRAGPGDRRAGRAAGDRQPARLVPPRDDAAAPPCVLPLRPGGARALGRRARGVRRDVLHRAVRLHPLDQRELGRRDRHARLGARARRPVGGRRLARL</sequence>
<keyword evidence="2" id="KW-0489">Methyltransferase</keyword>
<reference evidence="2" key="1">
    <citation type="submission" date="2020-02" db="EMBL/GenBank/DDBJ databases">
        <authorList>
            <person name="Meier V. D."/>
        </authorList>
    </citation>
    <scope>NUCLEOTIDE SEQUENCE</scope>
    <source>
        <strain evidence="2">AVDCRST_MAG32</strain>
    </source>
</reference>
<keyword evidence="2" id="KW-0808">Transferase</keyword>
<feature type="region of interest" description="Disordered" evidence="1">
    <location>
        <begin position="209"/>
        <end position="228"/>
    </location>
</feature>
<accession>A0A6J4MZA8</accession>
<feature type="compositionally biased region" description="Low complexity" evidence="1">
    <location>
        <begin position="116"/>
        <end position="132"/>
    </location>
</feature>
<feature type="non-terminal residue" evidence="2">
    <location>
        <position position="1"/>
    </location>
</feature>
<feature type="non-terminal residue" evidence="2">
    <location>
        <position position="228"/>
    </location>
</feature>
<dbReference type="GO" id="GO:0032259">
    <property type="term" value="P:methylation"/>
    <property type="evidence" value="ECO:0007669"/>
    <property type="project" value="UniProtKB-KW"/>
</dbReference>
<dbReference type="GO" id="GO:0008168">
    <property type="term" value="F:methyltransferase activity"/>
    <property type="evidence" value="ECO:0007669"/>
    <property type="project" value="UniProtKB-KW"/>
</dbReference>
<organism evidence="2">
    <name type="scientific">uncultured Nocardioides sp</name>
    <dbReference type="NCBI Taxonomy" id="198441"/>
    <lineage>
        <taxon>Bacteria</taxon>
        <taxon>Bacillati</taxon>
        <taxon>Actinomycetota</taxon>
        <taxon>Actinomycetes</taxon>
        <taxon>Propionibacteriales</taxon>
        <taxon>Nocardioidaceae</taxon>
        <taxon>Nocardioides</taxon>
        <taxon>environmental samples</taxon>
    </lineage>
</organism>
<evidence type="ECO:0000313" key="2">
    <source>
        <dbReference type="EMBL" id="CAA9370357.1"/>
    </source>
</evidence>
<protein>
    <submittedName>
        <fullName evidence="2">POSSIBLE RNA METHYLTRANSFERASE (RNA METHYLASE)</fullName>
    </submittedName>
</protein>
<name>A0A6J4MZA8_9ACTN</name>
<evidence type="ECO:0000256" key="1">
    <source>
        <dbReference type="SAM" id="MobiDB-lite"/>
    </source>
</evidence>